<dbReference type="NCBIfam" id="TIGR04183">
    <property type="entry name" value="Por_Secre_tail"/>
    <property type="match status" value="1"/>
</dbReference>
<protein>
    <recommendedName>
        <fullName evidence="3">Secretion system C-terminal sorting domain-containing protein</fullName>
    </recommendedName>
</protein>
<sequence length="162" mass="18321">MKKTILVVFLAISSTLYSQNLQRQMVTAQGNSFTIANGMYISQSIGQQSLTGTSQKNNLTISQGYQQSLWSNYIKTNDASIISTKTYPNPFFDTVYFQFSQLINTSIQITLFDITGKIVYQETKKPNEKILSIANLQLPSATYLVRLTADKLNYYTQIIQSK</sequence>
<dbReference type="RefSeq" id="WP_229331186.1">
    <property type="nucleotide sequence ID" value="NZ_AP025183.1"/>
</dbReference>
<evidence type="ECO:0000313" key="4">
    <source>
        <dbReference type="EMBL" id="BDB52416.1"/>
    </source>
</evidence>
<feature type="chain" id="PRO_5047238425" description="Secretion system C-terminal sorting domain-containing protein" evidence="2">
    <location>
        <begin position="19"/>
        <end position="162"/>
    </location>
</feature>
<evidence type="ECO:0000259" key="3">
    <source>
        <dbReference type="Pfam" id="PF18962"/>
    </source>
</evidence>
<reference evidence="4 5" key="2">
    <citation type="journal article" date="2022" name="Microorganisms">
        <title>Complete Genome Sequences of Two Flavobacterium ammonificans Strains and a Flavobacterium ammoniigenes Strain of Ammonifying Bacterioplankton Isolated from Surface River Water.</title>
        <authorList>
            <person name="Suda W."/>
            <person name="Ogata Y."/>
            <person name="Shindo C."/>
            <person name="Watanabe K."/>
        </authorList>
    </citation>
    <scope>NUCLEOTIDE SEQUENCE [LARGE SCALE GENOMIC DNA]</scope>
    <source>
        <strain evidence="4 5">GENT11</strain>
    </source>
</reference>
<proteinExistence type="predicted"/>
<dbReference type="Pfam" id="PF18962">
    <property type="entry name" value="Por_Secre_tail"/>
    <property type="match status" value="1"/>
</dbReference>
<evidence type="ECO:0000313" key="5">
    <source>
        <dbReference type="Proteomes" id="UP001319865"/>
    </source>
</evidence>
<feature type="domain" description="Secretion system C-terminal sorting" evidence="3">
    <location>
        <begin position="87"/>
        <end position="158"/>
    </location>
</feature>
<evidence type="ECO:0000256" key="2">
    <source>
        <dbReference type="SAM" id="SignalP"/>
    </source>
</evidence>
<gene>
    <name evidence="4" type="ORF">GENT11_07280</name>
</gene>
<evidence type="ECO:0000256" key="1">
    <source>
        <dbReference type="ARBA" id="ARBA00022729"/>
    </source>
</evidence>
<name>A0ABN6KTF3_9FLAO</name>
<dbReference type="Proteomes" id="UP001319865">
    <property type="component" value="Chromosome"/>
</dbReference>
<organism evidence="4 5">
    <name type="scientific">Flavobacterium ammonificans</name>
    <dbReference type="NCBI Taxonomy" id="1751056"/>
    <lineage>
        <taxon>Bacteria</taxon>
        <taxon>Pseudomonadati</taxon>
        <taxon>Bacteroidota</taxon>
        <taxon>Flavobacteriia</taxon>
        <taxon>Flavobacteriales</taxon>
        <taxon>Flavobacteriaceae</taxon>
        <taxon>Flavobacterium</taxon>
    </lineage>
</organism>
<feature type="signal peptide" evidence="2">
    <location>
        <begin position="1"/>
        <end position="18"/>
    </location>
</feature>
<dbReference type="EMBL" id="AP025183">
    <property type="protein sequence ID" value="BDB52416.1"/>
    <property type="molecule type" value="Genomic_DNA"/>
</dbReference>
<accession>A0ABN6KTF3</accession>
<reference evidence="4 5" key="1">
    <citation type="journal article" date="2022" name="Int. J. Syst. Evol. Microbiol.">
        <title>Flavobacterium ammonificans sp. nov. and Flavobacterium ammoniigenes sp. nov., ammonifying bacteria isolated from surface river water.</title>
        <authorList>
            <person name="Watanabe K."/>
            <person name="Kitamura T."/>
            <person name="Ogata Y."/>
            <person name="Shindo C."/>
            <person name="Suda W."/>
        </authorList>
    </citation>
    <scope>NUCLEOTIDE SEQUENCE [LARGE SCALE GENOMIC DNA]</scope>
    <source>
        <strain evidence="4 5">GENT11</strain>
    </source>
</reference>
<dbReference type="InterPro" id="IPR026444">
    <property type="entry name" value="Secre_tail"/>
</dbReference>
<keyword evidence="1 2" id="KW-0732">Signal</keyword>
<keyword evidence="5" id="KW-1185">Reference proteome</keyword>